<accession>A0ACB8U1Y4</accession>
<dbReference type="EMBL" id="MU274915">
    <property type="protein sequence ID" value="KAI0088089.1"/>
    <property type="molecule type" value="Genomic_DNA"/>
</dbReference>
<sequence>MLHIANDEESHVPTADRVARVFSGEDEEDAEENEDGEEPLEEIDFSEIGRLQAEVDAAAKNLPDISRREKMTVVEEKFTGFYIDPNPAILESPSRTVRTSQAAETALADIEDEVIVYVAPHPRAGPITPPPQPNEYTGPYTSILTGRRGPVEEVTQEVPISAEPVGHTLNELASGQDSVEEIERPTTTDEPMSVEMSAETDKPGIEETATPSIAVAPTTETIEVISSHVTTESINHSSTIDAIEMTIEAHTSETADTLVVQDSAEPASVPTYETFTFSFPAKQTLQKKMTRKLHPVRTPKALRRPQPRRKSLHHFGVFGAQLEEAHLHEGVDPRKSERRTGDSDLDWGSGSEDEEEKFRDPIDELSNGVGDMTVDEGLDEKAMARFVMSMSAEGSRHVTMDDLDDEEQMKREDEEESEESSEPDEEDSELEAAVREEEDVFVASAETVERHKGPSEGRHRENSEDEDEDIWSDDDEETPRRGFQARLERIRKNAEGKKKAETTDDLDNDDEDDDAYMSLDEPWADRDEDYIDHIQAIPDKNADILNSRDRKTQTKLFNSIRDGKFGYDEYEQYVATPAKRKKTFKETGLPPDMKEQWEKDRATKAENKRKRQLDRLEAAADPLAKKKGGKKGHKAMLAAARLEEGGPITLLNRIVNLSTLEQQIRRFIDKRDGPSSMSLPPCDKDTRRKIHEMAIAFNLKSFSKGKGTTRYITLTKTSYTGTKINEKKVKRIMREDDGDWGRPGKRGKTQATSLATHREGEEVGKTAPKIGESNVGFKLLAAMGWAEGERIGLSGGIDAPLVAKMKKTKLGLGATMS</sequence>
<organism evidence="1 2">
    <name type="scientific">Irpex rosettiformis</name>
    <dbReference type="NCBI Taxonomy" id="378272"/>
    <lineage>
        <taxon>Eukaryota</taxon>
        <taxon>Fungi</taxon>
        <taxon>Dikarya</taxon>
        <taxon>Basidiomycota</taxon>
        <taxon>Agaricomycotina</taxon>
        <taxon>Agaricomycetes</taxon>
        <taxon>Polyporales</taxon>
        <taxon>Irpicaceae</taxon>
        <taxon>Irpex</taxon>
    </lineage>
</organism>
<reference evidence="1" key="1">
    <citation type="journal article" date="2021" name="Environ. Microbiol.">
        <title>Gene family expansions and transcriptome signatures uncover fungal adaptations to wood decay.</title>
        <authorList>
            <person name="Hage H."/>
            <person name="Miyauchi S."/>
            <person name="Viragh M."/>
            <person name="Drula E."/>
            <person name="Min B."/>
            <person name="Chaduli D."/>
            <person name="Navarro D."/>
            <person name="Favel A."/>
            <person name="Norest M."/>
            <person name="Lesage-Meessen L."/>
            <person name="Balint B."/>
            <person name="Merenyi Z."/>
            <person name="de Eugenio L."/>
            <person name="Morin E."/>
            <person name="Martinez A.T."/>
            <person name="Baldrian P."/>
            <person name="Stursova M."/>
            <person name="Martinez M.J."/>
            <person name="Novotny C."/>
            <person name="Magnuson J.K."/>
            <person name="Spatafora J.W."/>
            <person name="Maurice S."/>
            <person name="Pangilinan J."/>
            <person name="Andreopoulos W."/>
            <person name="LaButti K."/>
            <person name="Hundley H."/>
            <person name="Na H."/>
            <person name="Kuo A."/>
            <person name="Barry K."/>
            <person name="Lipzen A."/>
            <person name="Henrissat B."/>
            <person name="Riley R."/>
            <person name="Ahrendt S."/>
            <person name="Nagy L.G."/>
            <person name="Grigoriev I.V."/>
            <person name="Martin F."/>
            <person name="Rosso M.N."/>
        </authorList>
    </citation>
    <scope>NUCLEOTIDE SEQUENCE</scope>
    <source>
        <strain evidence="1">CBS 384.51</strain>
    </source>
</reference>
<evidence type="ECO:0000313" key="2">
    <source>
        <dbReference type="Proteomes" id="UP001055072"/>
    </source>
</evidence>
<evidence type="ECO:0000313" key="1">
    <source>
        <dbReference type="EMBL" id="KAI0088089.1"/>
    </source>
</evidence>
<proteinExistence type="predicted"/>
<gene>
    <name evidence="1" type="ORF">BDY19DRAFT_994500</name>
</gene>
<name>A0ACB8U1Y4_9APHY</name>
<protein>
    <submittedName>
        <fullName evidence="1">Uncharacterized protein</fullName>
    </submittedName>
</protein>
<dbReference type="Proteomes" id="UP001055072">
    <property type="component" value="Unassembled WGS sequence"/>
</dbReference>
<comment type="caution">
    <text evidence="1">The sequence shown here is derived from an EMBL/GenBank/DDBJ whole genome shotgun (WGS) entry which is preliminary data.</text>
</comment>
<keyword evidence="2" id="KW-1185">Reference proteome</keyword>